<dbReference type="Proteomes" id="UP001595453">
    <property type="component" value="Unassembled WGS sequence"/>
</dbReference>
<dbReference type="RefSeq" id="WP_377125394.1">
    <property type="nucleotide sequence ID" value="NZ_JBHRSD010000025.1"/>
</dbReference>
<organism evidence="2 3">
    <name type="scientific">Pseudoalteromonas fenneropenaei</name>
    <dbReference type="NCBI Taxonomy" id="1737459"/>
    <lineage>
        <taxon>Bacteria</taxon>
        <taxon>Pseudomonadati</taxon>
        <taxon>Pseudomonadota</taxon>
        <taxon>Gammaproteobacteria</taxon>
        <taxon>Alteromonadales</taxon>
        <taxon>Pseudoalteromonadaceae</taxon>
        <taxon>Pseudoalteromonas</taxon>
    </lineage>
</organism>
<accession>A0ABV7CM60</accession>
<name>A0ABV7CM60_9GAMM</name>
<keyword evidence="3" id="KW-1185">Reference proteome</keyword>
<dbReference type="EMBL" id="JBHRSD010000025">
    <property type="protein sequence ID" value="MFC3033635.1"/>
    <property type="molecule type" value="Genomic_DNA"/>
</dbReference>
<dbReference type="SUPFAM" id="SSF49503">
    <property type="entry name" value="Cupredoxins"/>
    <property type="match status" value="1"/>
</dbReference>
<gene>
    <name evidence="2" type="ORF">ACFOEE_13995</name>
</gene>
<dbReference type="SUPFAM" id="SSF49464">
    <property type="entry name" value="Carboxypeptidase regulatory domain-like"/>
    <property type="match status" value="1"/>
</dbReference>
<evidence type="ECO:0000256" key="1">
    <source>
        <dbReference type="SAM" id="SignalP"/>
    </source>
</evidence>
<sequence>MKKLGLLALLTLFKVQAAELTVVDSQGQALPNAVVWFKGEGSKQVALTAPQKYEMGQKQRSFVPHILVVPQGAEVDFPNFDNILHHVYSFSSSKAFELKLYRDKPHAPIRFDTSGIVELGCNIHDWMLGYIVVVDSPLFGVTDENGRWQGELPFGEYQLKVWHERFQDLNTPEQLVWRLNAEQNQLRYQIKQQLMEKREVFSDELDGYED</sequence>
<dbReference type="Gene3D" id="2.60.40.420">
    <property type="entry name" value="Cupredoxins - blue copper proteins"/>
    <property type="match status" value="1"/>
</dbReference>
<evidence type="ECO:0000313" key="3">
    <source>
        <dbReference type="Proteomes" id="UP001595453"/>
    </source>
</evidence>
<dbReference type="InterPro" id="IPR008969">
    <property type="entry name" value="CarboxyPept-like_regulatory"/>
</dbReference>
<evidence type="ECO:0000313" key="2">
    <source>
        <dbReference type="EMBL" id="MFC3033635.1"/>
    </source>
</evidence>
<reference evidence="3" key="1">
    <citation type="journal article" date="2019" name="Int. J. Syst. Evol. Microbiol.">
        <title>The Global Catalogue of Microorganisms (GCM) 10K type strain sequencing project: providing services to taxonomists for standard genome sequencing and annotation.</title>
        <authorList>
            <consortium name="The Broad Institute Genomics Platform"/>
            <consortium name="The Broad Institute Genome Sequencing Center for Infectious Disease"/>
            <person name="Wu L."/>
            <person name="Ma J."/>
        </authorList>
    </citation>
    <scope>NUCLEOTIDE SEQUENCE [LARGE SCALE GENOMIC DNA]</scope>
    <source>
        <strain evidence="3">KCTC 42730</strain>
    </source>
</reference>
<dbReference type="InterPro" id="IPR008972">
    <property type="entry name" value="Cupredoxin"/>
</dbReference>
<protein>
    <submittedName>
        <fullName evidence="2">Methylamine utilization protein</fullName>
    </submittedName>
</protein>
<proteinExistence type="predicted"/>
<feature type="signal peptide" evidence="1">
    <location>
        <begin position="1"/>
        <end position="17"/>
    </location>
</feature>
<feature type="chain" id="PRO_5046988285" evidence="1">
    <location>
        <begin position="18"/>
        <end position="210"/>
    </location>
</feature>
<comment type="caution">
    <text evidence="2">The sequence shown here is derived from an EMBL/GenBank/DDBJ whole genome shotgun (WGS) entry which is preliminary data.</text>
</comment>
<keyword evidence="1" id="KW-0732">Signal</keyword>